<feature type="region of interest" description="Disordered" evidence="1">
    <location>
        <begin position="726"/>
        <end position="759"/>
    </location>
</feature>
<dbReference type="FunCoup" id="A0A482X848">
    <property type="interactions" value="54"/>
</dbReference>
<dbReference type="STRING" id="195883.A0A482X848"/>
<proteinExistence type="predicted"/>
<dbReference type="PANTHER" id="PTHR39387">
    <property type="entry name" value="SHAVENOID, ISOFORM B"/>
    <property type="match status" value="1"/>
</dbReference>
<protein>
    <submittedName>
        <fullName evidence="2">Uncharacterized protein</fullName>
    </submittedName>
</protein>
<evidence type="ECO:0000256" key="1">
    <source>
        <dbReference type="SAM" id="MobiDB-lite"/>
    </source>
</evidence>
<evidence type="ECO:0000313" key="2">
    <source>
        <dbReference type="EMBL" id="RZF41491.1"/>
    </source>
</evidence>
<evidence type="ECO:0000313" key="3">
    <source>
        <dbReference type="Proteomes" id="UP000291343"/>
    </source>
</evidence>
<gene>
    <name evidence="2" type="ORF">LSTR_LSTR000205</name>
</gene>
<feature type="compositionally biased region" description="Basic and acidic residues" evidence="1">
    <location>
        <begin position="690"/>
        <end position="710"/>
    </location>
</feature>
<dbReference type="GO" id="GO:0035317">
    <property type="term" value="P:imaginal disc-derived wing hair organization"/>
    <property type="evidence" value="ECO:0007669"/>
    <property type="project" value="TreeGrafter"/>
</dbReference>
<comment type="caution">
    <text evidence="2">The sequence shown here is derived from an EMBL/GenBank/DDBJ whole genome shotgun (WGS) entry which is preliminary data.</text>
</comment>
<keyword evidence="3" id="KW-1185">Reference proteome</keyword>
<feature type="compositionally biased region" description="Pro residues" evidence="1">
    <location>
        <begin position="672"/>
        <end position="684"/>
    </location>
</feature>
<feature type="region of interest" description="Disordered" evidence="1">
    <location>
        <begin position="1212"/>
        <end position="1263"/>
    </location>
</feature>
<accession>A0A482X848</accession>
<feature type="compositionally biased region" description="Polar residues" evidence="1">
    <location>
        <begin position="644"/>
        <end position="653"/>
    </location>
</feature>
<feature type="region of interest" description="Disordered" evidence="1">
    <location>
        <begin position="437"/>
        <end position="459"/>
    </location>
</feature>
<feature type="compositionally biased region" description="Polar residues" evidence="1">
    <location>
        <begin position="1223"/>
        <end position="1234"/>
    </location>
</feature>
<feature type="region of interest" description="Disordered" evidence="1">
    <location>
        <begin position="631"/>
        <end position="710"/>
    </location>
</feature>
<reference evidence="2 3" key="1">
    <citation type="journal article" date="2017" name="Gigascience">
        <title>Genome sequence of the small brown planthopper, Laodelphax striatellus.</title>
        <authorList>
            <person name="Zhu J."/>
            <person name="Jiang F."/>
            <person name="Wang X."/>
            <person name="Yang P."/>
            <person name="Bao Y."/>
            <person name="Zhao W."/>
            <person name="Wang W."/>
            <person name="Lu H."/>
            <person name="Wang Q."/>
            <person name="Cui N."/>
            <person name="Li J."/>
            <person name="Chen X."/>
            <person name="Luo L."/>
            <person name="Yu J."/>
            <person name="Kang L."/>
            <person name="Cui F."/>
        </authorList>
    </citation>
    <scope>NUCLEOTIDE SEQUENCE [LARGE SCALE GENOMIC DNA]</scope>
    <source>
        <strain evidence="2">Lst14</strain>
    </source>
</reference>
<feature type="region of interest" description="Disordered" evidence="1">
    <location>
        <begin position="1055"/>
        <end position="1187"/>
    </location>
</feature>
<dbReference type="Proteomes" id="UP000291343">
    <property type="component" value="Unassembled WGS sequence"/>
</dbReference>
<dbReference type="EMBL" id="QKKF02016774">
    <property type="protein sequence ID" value="RZF41491.1"/>
    <property type="molecule type" value="Genomic_DNA"/>
</dbReference>
<dbReference type="PANTHER" id="PTHR39387:SF1">
    <property type="entry name" value="SHAVENOID, ISOFORM B"/>
    <property type="match status" value="1"/>
</dbReference>
<dbReference type="InParanoid" id="A0A482X848"/>
<name>A0A482X848_LAOST</name>
<dbReference type="GO" id="GO:0005938">
    <property type="term" value="C:cell cortex"/>
    <property type="evidence" value="ECO:0007669"/>
    <property type="project" value="TreeGrafter"/>
</dbReference>
<organism evidence="2 3">
    <name type="scientific">Laodelphax striatellus</name>
    <name type="common">Small brown planthopper</name>
    <name type="synonym">Delphax striatella</name>
    <dbReference type="NCBI Taxonomy" id="195883"/>
    <lineage>
        <taxon>Eukaryota</taxon>
        <taxon>Metazoa</taxon>
        <taxon>Ecdysozoa</taxon>
        <taxon>Arthropoda</taxon>
        <taxon>Hexapoda</taxon>
        <taxon>Insecta</taxon>
        <taxon>Pterygota</taxon>
        <taxon>Neoptera</taxon>
        <taxon>Paraneoptera</taxon>
        <taxon>Hemiptera</taxon>
        <taxon>Auchenorrhyncha</taxon>
        <taxon>Fulgoroidea</taxon>
        <taxon>Delphacidae</taxon>
        <taxon>Criomorphinae</taxon>
        <taxon>Laodelphax</taxon>
    </lineage>
</organism>
<dbReference type="OrthoDB" id="6346242at2759"/>
<feature type="compositionally biased region" description="Pro residues" evidence="1">
    <location>
        <begin position="1094"/>
        <end position="1120"/>
    </location>
</feature>
<feature type="compositionally biased region" description="Acidic residues" evidence="1">
    <location>
        <begin position="746"/>
        <end position="759"/>
    </location>
</feature>
<sequence>MGGILLTSLPLSFPFFSASHTHTSARDTSSFALVFESLFSSLLTITECNLAPFQSGTSTQKIPFVFLPMKGQIVYPSAEISFTGVKSPICVVSGAKFLTRAGWADLRNRSDTEPPFRMFRDEGRTFLQWLGTQELRLSMEGRLLLVSLMCKDMGDTTAHSSIFTPCVAFRVAGTPSVREVSFSADAHVTESGSSGGLSASEFVAIAVCSVLLALMYIASVLLYLHTKRRHLKERRDGGDRGGDTQSAATSQLVVEEGVVKNNPLLMRHCHDNTGYVSDSHSCCSDTDNDACSDQMPPLSDDGNTAAACNSIQQIHTAAQIHPHATEIYASDCSAMQLQDSSAIERLPEENVSIVETLEMREDRPETVRAITTASTRRKLYFNPAYFEPEMLLAPPPAALEFLSKIREVIAIAKHKMAAKRFFPSLLGIPEEVDHQQLAQGRHSHHGSVRSSVKTSRHERGRFTALRTPTCEGCPGCGFESSYAEKECNDCCRTANESKQRSIRKWLEDVPLAAKPTKCDEEKEKIKVPPRRNYVNKGKAPAVPNAAETIPKAKPEPIDKSEIIHLNKIEPEIKKSEVVLSSFISPPIQNNKIEEIEKRENERNLIIKTIPEPSFVITPAIQNGIKNSVKKSLSKENFKSENKQKPSQKVANNDSHSEKSISPKAGQKIKHPSQPPPPPPPPPPSICSSIDTDKNSHLRKTDSPEPKVPKVARKLMDAVIKEFEVNRTSTIPKPSPPKRIDSLAVNQDDENLDSEPEYETDSLERTLQEIKNQNNGLSTPSDYGEVVPRLNSNTNVALPLDEELTMQNTIFNKKTGSTTMSKMKAKQEELDDHEYEVILLNPEKENGNSKLILPDILSRGEGYSLVSEVYVNDNFSYGSSSLPSNASSSSACSSLNDEHKISYAEEKPGHLTIQVEGTPTYKQEDSDSFEPDTLDRKPAKLKICEFREEHQNIDVQNELFTDSLERPPHISLRTNGSFRNNESGHWGNNQDFPSIFAANPLSKNFGSLREIFEARNKFNQLGGCNKSEGFSPPGSIHSLHSDTDCYSTLSWRRATPKILRPEARQARRQRLPSPDARPPRPPKLRQAQQYRNLPARPPPPRPDAIPPLPPRSIKPPLPPKNGPVRSIVQRSEGGGGGMANRPLPALPPLSSRGGGTRHQSRRAPPPADASGCSSLASSEYEPVNAAPYKPPLTEAARAMRDTTLKQHRALLLQSTTQRTEDSGYLSTDSNASDNRANSKHKHDTKREESLSETDDSLCDGASESGGESIATDSFFFGNATPKLSIATSIDSGLGVSAPTISDTDSNVSFITVLPNGFGSRQGGVVLVP</sequence>
<feature type="compositionally biased region" description="Basic and acidic residues" evidence="1">
    <location>
        <begin position="632"/>
        <end position="643"/>
    </location>
</feature>